<comment type="caution">
    <text evidence="2">The sequence shown here is derived from an EMBL/GenBank/DDBJ whole genome shotgun (WGS) entry which is preliminary data.</text>
</comment>
<protein>
    <submittedName>
        <fullName evidence="2">Uncharacterized protein</fullName>
    </submittedName>
</protein>
<evidence type="ECO:0000313" key="3">
    <source>
        <dbReference type="Proteomes" id="UP001066276"/>
    </source>
</evidence>
<proteinExistence type="predicted"/>
<evidence type="ECO:0000256" key="1">
    <source>
        <dbReference type="SAM" id="MobiDB-lite"/>
    </source>
</evidence>
<name>A0AAV7VP83_PLEWA</name>
<feature type="region of interest" description="Disordered" evidence="1">
    <location>
        <begin position="154"/>
        <end position="181"/>
    </location>
</feature>
<reference evidence="2" key="1">
    <citation type="journal article" date="2022" name="bioRxiv">
        <title>Sequencing and chromosome-scale assembly of the giantPleurodeles waltlgenome.</title>
        <authorList>
            <person name="Brown T."/>
            <person name="Elewa A."/>
            <person name="Iarovenko S."/>
            <person name="Subramanian E."/>
            <person name="Araus A.J."/>
            <person name="Petzold A."/>
            <person name="Susuki M."/>
            <person name="Suzuki K.-i.T."/>
            <person name="Hayashi T."/>
            <person name="Toyoda A."/>
            <person name="Oliveira C."/>
            <person name="Osipova E."/>
            <person name="Leigh N.D."/>
            <person name="Simon A."/>
            <person name="Yun M.H."/>
        </authorList>
    </citation>
    <scope>NUCLEOTIDE SEQUENCE</scope>
    <source>
        <strain evidence="2">20211129_DDA</strain>
        <tissue evidence="2">Liver</tissue>
    </source>
</reference>
<evidence type="ECO:0000313" key="2">
    <source>
        <dbReference type="EMBL" id="KAJ1202456.1"/>
    </source>
</evidence>
<dbReference type="Proteomes" id="UP001066276">
    <property type="component" value="Chromosome 2_1"/>
</dbReference>
<dbReference type="AlphaFoldDB" id="A0AAV7VP83"/>
<gene>
    <name evidence="2" type="ORF">NDU88_006256</name>
</gene>
<sequence>MLWRRPGPAAWRSRRVVGSPGFPCRLKDPWQARREEVGEVVTCLVAWGPGRAEEAQRCRGGGRDRWPWACCLEVGGADDRWTRTPHPWRTPSSEEQHNTKVPRRWVPLLGPAGVTGVGWIRARIGCPLGLGGTAWDPATSRRRAPRVVAYSVDLGTRGSPERLSGRAPGLSPLEMPPPERQ</sequence>
<dbReference type="EMBL" id="JANPWB010000003">
    <property type="protein sequence ID" value="KAJ1202456.1"/>
    <property type="molecule type" value="Genomic_DNA"/>
</dbReference>
<keyword evidence="3" id="KW-1185">Reference proteome</keyword>
<accession>A0AAV7VP83</accession>
<organism evidence="2 3">
    <name type="scientific">Pleurodeles waltl</name>
    <name type="common">Iberian ribbed newt</name>
    <dbReference type="NCBI Taxonomy" id="8319"/>
    <lineage>
        <taxon>Eukaryota</taxon>
        <taxon>Metazoa</taxon>
        <taxon>Chordata</taxon>
        <taxon>Craniata</taxon>
        <taxon>Vertebrata</taxon>
        <taxon>Euteleostomi</taxon>
        <taxon>Amphibia</taxon>
        <taxon>Batrachia</taxon>
        <taxon>Caudata</taxon>
        <taxon>Salamandroidea</taxon>
        <taxon>Salamandridae</taxon>
        <taxon>Pleurodelinae</taxon>
        <taxon>Pleurodeles</taxon>
    </lineage>
</organism>